<gene>
    <name evidence="2" type="ORF">BLNAU_8352</name>
</gene>
<keyword evidence="3" id="KW-1185">Reference proteome</keyword>
<evidence type="ECO:0000313" key="2">
    <source>
        <dbReference type="EMBL" id="KAK2956718.1"/>
    </source>
</evidence>
<evidence type="ECO:0000256" key="1">
    <source>
        <dbReference type="SAM" id="MobiDB-lite"/>
    </source>
</evidence>
<comment type="caution">
    <text evidence="2">The sequence shown here is derived from an EMBL/GenBank/DDBJ whole genome shotgun (WGS) entry which is preliminary data.</text>
</comment>
<proteinExistence type="predicted"/>
<dbReference type="Proteomes" id="UP001281761">
    <property type="component" value="Unassembled WGS sequence"/>
</dbReference>
<feature type="region of interest" description="Disordered" evidence="1">
    <location>
        <begin position="75"/>
        <end position="97"/>
    </location>
</feature>
<reference evidence="2 3" key="1">
    <citation type="journal article" date="2022" name="bioRxiv">
        <title>Genomics of Preaxostyla Flagellates Illuminates Evolutionary Transitions and the Path Towards Mitochondrial Loss.</title>
        <authorList>
            <person name="Novak L.V.F."/>
            <person name="Treitli S.C."/>
            <person name="Pyrih J."/>
            <person name="Halakuc P."/>
            <person name="Pipaliya S.V."/>
            <person name="Vacek V."/>
            <person name="Brzon O."/>
            <person name="Soukal P."/>
            <person name="Eme L."/>
            <person name="Dacks J.B."/>
            <person name="Karnkowska A."/>
            <person name="Elias M."/>
            <person name="Hampl V."/>
        </authorList>
    </citation>
    <scope>NUCLEOTIDE SEQUENCE [LARGE SCALE GENOMIC DNA]</scope>
    <source>
        <strain evidence="2">NAU3</strain>
        <tissue evidence="2">Gut</tissue>
    </source>
</reference>
<protein>
    <submittedName>
        <fullName evidence="2">Uncharacterized protein</fullName>
    </submittedName>
</protein>
<organism evidence="2 3">
    <name type="scientific">Blattamonas nauphoetae</name>
    <dbReference type="NCBI Taxonomy" id="2049346"/>
    <lineage>
        <taxon>Eukaryota</taxon>
        <taxon>Metamonada</taxon>
        <taxon>Preaxostyla</taxon>
        <taxon>Oxymonadida</taxon>
        <taxon>Blattamonas</taxon>
    </lineage>
</organism>
<feature type="compositionally biased region" description="Basic residues" evidence="1">
    <location>
        <begin position="77"/>
        <end position="93"/>
    </location>
</feature>
<dbReference type="EMBL" id="JARBJD010000053">
    <property type="protein sequence ID" value="KAK2956718.1"/>
    <property type="molecule type" value="Genomic_DNA"/>
</dbReference>
<accession>A0ABQ9XYY9</accession>
<name>A0ABQ9XYY9_9EUKA</name>
<evidence type="ECO:0000313" key="3">
    <source>
        <dbReference type="Proteomes" id="UP001281761"/>
    </source>
</evidence>
<sequence length="190" mass="22079">MSEWKTADRAVTSRIGSIQRKLAEEGMVDELEILSELVDFDVEENREVFMTAMVIQRLGGNTDFSMDDHTFIYHGTMRNRKPGTPSTHRKRWKPTPAQTDQLKSHNLIFTTHHGGDKLPWTKIAHQFRIQYCFPWNLRCFRHPPRNQCRAAGLKTSQQSHAMSPIHRNKVEYPTGSQSHIMYHSSIHLLV</sequence>